<comment type="subcellular location">
    <subcellularLocation>
        <location evidence="1 9">Nucleus</location>
    </subcellularLocation>
</comment>
<dbReference type="RefSeq" id="XP_027200545.1">
    <property type="nucleotide sequence ID" value="XM_027344744.1"/>
</dbReference>
<dbReference type="GO" id="GO:0045944">
    <property type="term" value="P:positive regulation of transcription by RNA polymerase II"/>
    <property type="evidence" value="ECO:0007669"/>
    <property type="project" value="UniProtKB-ARBA"/>
</dbReference>
<evidence type="ECO:0000256" key="2">
    <source>
        <dbReference type="ARBA" id="ARBA00006210"/>
    </source>
</evidence>
<evidence type="ECO:0000259" key="12">
    <source>
        <dbReference type="Pfam" id="PF10744"/>
    </source>
</evidence>
<evidence type="ECO:0000256" key="7">
    <source>
        <dbReference type="ARBA" id="ARBA00023242"/>
    </source>
</evidence>
<dbReference type="PANTHER" id="PTHR12881">
    <property type="entry name" value="MEDIATOR OF RNA POLYMERASE II TRANSCRIPTION SUBUNIT 1"/>
    <property type="match status" value="1"/>
</dbReference>
<comment type="similarity">
    <text evidence="2 9">Belongs to the Mediator complex subunit 1 family.</text>
</comment>
<dbReference type="InParanoid" id="A0A6P6Y5H7"/>
<protein>
    <recommendedName>
        <fullName evidence="3 9">Mediator of RNA polymerase II transcription subunit 1</fullName>
    </recommendedName>
    <alternativeName>
        <fullName evidence="8 9">Mediator complex subunit 1</fullName>
    </alternativeName>
</protein>
<evidence type="ECO:0000313" key="14">
    <source>
        <dbReference type="RefSeq" id="XP_027200545.1"/>
    </source>
</evidence>
<feature type="compositionally biased region" description="Low complexity" evidence="11">
    <location>
        <begin position="14"/>
        <end position="38"/>
    </location>
</feature>
<dbReference type="AlphaFoldDB" id="A0A6P6Y5H7"/>
<keyword evidence="5 9" id="KW-0010">Activator</keyword>
<feature type="coiled-coil region" evidence="10">
    <location>
        <begin position="251"/>
        <end position="282"/>
    </location>
</feature>
<dbReference type="Pfam" id="PF10744">
    <property type="entry name" value="Med1"/>
    <property type="match status" value="1"/>
</dbReference>
<feature type="region of interest" description="Disordered" evidence="11">
    <location>
        <begin position="604"/>
        <end position="629"/>
    </location>
</feature>
<proteinExistence type="inferred from homology"/>
<evidence type="ECO:0000256" key="5">
    <source>
        <dbReference type="ARBA" id="ARBA00023159"/>
    </source>
</evidence>
<reference evidence="14" key="1">
    <citation type="submission" date="2025-08" db="UniProtKB">
        <authorList>
            <consortium name="RefSeq"/>
        </authorList>
    </citation>
    <scope>IDENTIFICATION</scope>
    <source>
        <strain evidence="14">Airmid</strain>
    </source>
</reference>
<evidence type="ECO:0000256" key="6">
    <source>
        <dbReference type="ARBA" id="ARBA00023163"/>
    </source>
</evidence>
<dbReference type="OrthoDB" id="2281547at2759"/>
<evidence type="ECO:0000256" key="8">
    <source>
        <dbReference type="ARBA" id="ARBA00031254"/>
    </source>
</evidence>
<dbReference type="OMA" id="NIGECHY"/>
<evidence type="ECO:0000256" key="4">
    <source>
        <dbReference type="ARBA" id="ARBA00023015"/>
    </source>
</evidence>
<feature type="non-terminal residue" evidence="14">
    <location>
        <position position="682"/>
    </location>
</feature>
<dbReference type="InterPro" id="IPR051999">
    <property type="entry name" value="Mediator_complex_subunit_1"/>
</dbReference>
<dbReference type="GO" id="GO:0003712">
    <property type="term" value="F:transcription coregulator activity"/>
    <property type="evidence" value="ECO:0007669"/>
    <property type="project" value="InterPro"/>
</dbReference>
<organism evidence="13 14">
    <name type="scientific">Dermatophagoides pteronyssinus</name>
    <name type="common">European house dust mite</name>
    <dbReference type="NCBI Taxonomy" id="6956"/>
    <lineage>
        <taxon>Eukaryota</taxon>
        <taxon>Metazoa</taxon>
        <taxon>Ecdysozoa</taxon>
        <taxon>Arthropoda</taxon>
        <taxon>Chelicerata</taxon>
        <taxon>Arachnida</taxon>
        <taxon>Acari</taxon>
        <taxon>Acariformes</taxon>
        <taxon>Sarcoptiformes</taxon>
        <taxon>Astigmata</taxon>
        <taxon>Psoroptidia</taxon>
        <taxon>Analgoidea</taxon>
        <taxon>Pyroglyphidae</taxon>
        <taxon>Dermatophagoidinae</taxon>
        <taxon>Dermatophagoides</taxon>
    </lineage>
</organism>
<keyword evidence="4 9" id="KW-0805">Transcription regulation</keyword>
<sequence>MSATTSIRMPQPKQQQGQQQSGLSSNQFHQQRPFQQQQQQINNNNNNQMPILTSLFNKNIGQSTSIMKTSSGQSLLANLPSSIANDQPSPPLASSTSFLMQKLHSKRNEQRSWSDLSRSVKQFLMDKRSISMDERQQLQKSLDTMQKNIEVRSIATMLERLETICRQLNLKFAAKMHASQCFIYSSIYYVEIKFNQEKESVDDCQISHNDKPPMVCTELIDVLNRRDFFEFTKHLEGLAAIYKIKADRPVTEKAYQALDSLEKDLEQMAEIQKNQINDINNLVHRSPIGVLESRKGGHPMKLTFFVQPYDLLDLEQKISLPLTVDIVIERKIGYSAQILLEDSVELKRLQSKSLIIVKQRPDGKNLAHFLEHNEQNSELLPACYVLRLTRTLPISLDLLNKIQKLTGINLLINNDNNNCNNNEPQSMITLLTNLQLNQSSSSSVANNSMLKSSSSSSSSSSFLAILPDQRHCYYVNNIGECHYDQQSSLDCSSNSNGGGGSFGILLERLPFTHPSHVSRILVYLRQQVLFNVILGSIIRKLSLFRKNNNESSSSVNNHHIFEVSYFGLTNIYVQFEHPLEQSLATMEIDLKDITQVRCKLYANSSSSSTSSLNGGTTNTNTNTNTNNSNVTLNSICSDDYISKIMQKSLSIPVTMRSIINRCQAAQKKFQELSKVNEEKPPQ</sequence>
<dbReference type="InterPro" id="IPR019680">
    <property type="entry name" value="Mediator_Med1"/>
</dbReference>
<dbReference type="Proteomes" id="UP000515146">
    <property type="component" value="Unplaced"/>
</dbReference>
<keyword evidence="10" id="KW-0175">Coiled coil</keyword>
<accession>A0A6P6Y5H7</accession>
<evidence type="ECO:0000256" key="1">
    <source>
        <dbReference type="ARBA" id="ARBA00004123"/>
    </source>
</evidence>
<feature type="domain" description="Mediator complex subunit Med1" evidence="12">
    <location>
        <begin position="139"/>
        <end position="539"/>
    </location>
</feature>
<keyword evidence="6 9" id="KW-0804">Transcription</keyword>
<evidence type="ECO:0000256" key="9">
    <source>
        <dbReference type="RuleBase" id="RU364059"/>
    </source>
</evidence>
<keyword evidence="7 9" id="KW-0539">Nucleus</keyword>
<dbReference type="GO" id="GO:0016592">
    <property type="term" value="C:mediator complex"/>
    <property type="evidence" value="ECO:0007669"/>
    <property type="project" value="InterPro"/>
</dbReference>
<evidence type="ECO:0000256" key="3">
    <source>
        <dbReference type="ARBA" id="ARBA00020612"/>
    </source>
</evidence>
<evidence type="ECO:0000256" key="11">
    <source>
        <dbReference type="SAM" id="MobiDB-lite"/>
    </source>
</evidence>
<evidence type="ECO:0000256" key="10">
    <source>
        <dbReference type="SAM" id="Coils"/>
    </source>
</evidence>
<evidence type="ECO:0000313" key="13">
    <source>
        <dbReference type="Proteomes" id="UP000515146"/>
    </source>
</evidence>
<keyword evidence="13" id="KW-1185">Reference proteome</keyword>
<feature type="region of interest" description="Disordered" evidence="11">
    <location>
        <begin position="1"/>
        <end position="38"/>
    </location>
</feature>
<name>A0A6P6Y5H7_DERPT</name>
<dbReference type="KEGG" id="dpte:113794620"/>
<gene>
    <name evidence="14" type="primary">LOC113794620</name>
</gene>
<comment type="function">
    <text evidence="9">Component of the Mediator complex, a coactivator involved in the regulated transcription of nearly all RNA polymerase II-dependent genes. Mediator functions as a bridge to convey information from gene-specific regulatory proteins to the basal RNA polymerase II transcription machinery. Mediator is recruited to promoters by direct interactions with regulatory proteins and serves as a scaffold for the assembly of a functional preinitiation complex with RNA polymerase II and the general transcription factors.</text>
</comment>
<dbReference type="PANTHER" id="PTHR12881:SF10">
    <property type="entry name" value="MEDIATOR OF RNA POLYMERASE II TRANSCRIPTION SUBUNIT 1"/>
    <property type="match status" value="1"/>
</dbReference>